<dbReference type="Proteomes" id="UP001177003">
    <property type="component" value="Chromosome 9"/>
</dbReference>
<accession>A0AA36ENL0</accession>
<dbReference type="CDD" id="cd22744">
    <property type="entry name" value="OTU"/>
    <property type="match status" value="1"/>
</dbReference>
<organism evidence="1 2">
    <name type="scientific">Lactuca saligna</name>
    <name type="common">Willowleaf lettuce</name>
    <dbReference type="NCBI Taxonomy" id="75948"/>
    <lineage>
        <taxon>Eukaryota</taxon>
        <taxon>Viridiplantae</taxon>
        <taxon>Streptophyta</taxon>
        <taxon>Embryophyta</taxon>
        <taxon>Tracheophyta</taxon>
        <taxon>Spermatophyta</taxon>
        <taxon>Magnoliopsida</taxon>
        <taxon>eudicotyledons</taxon>
        <taxon>Gunneridae</taxon>
        <taxon>Pentapetalae</taxon>
        <taxon>asterids</taxon>
        <taxon>campanulids</taxon>
        <taxon>Asterales</taxon>
        <taxon>Asteraceae</taxon>
        <taxon>Cichorioideae</taxon>
        <taxon>Cichorieae</taxon>
        <taxon>Lactucinae</taxon>
        <taxon>Lactuca</taxon>
    </lineage>
</organism>
<dbReference type="AlphaFoldDB" id="A0AA36ENL0"/>
<dbReference type="GO" id="GO:0045944">
    <property type="term" value="P:positive regulation of transcription by RNA polymerase II"/>
    <property type="evidence" value="ECO:0007669"/>
    <property type="project" value="InterPro"/>
</dbReference>
<proteinExistence type="predicted"/>
<reference evidence="1" key="1">
    <citation type="submission" date="2023-04" db="EMBL/GenBank/DDBJ databases">
        <authorList>
            <person name="Vijverberg K."/>
            <person name="Xiong W."/>
            <person name="Schranz E."/>
        </authorList>
    </citation>
    <scope>NUCLEOTIDE SEQUENCE</scope>
</reference>
<name>A0AA36ENL0_LACSI</name>
<dbReference type="EMBL" id="OX465085">
    <property type="protein sequence ID" value="CAI9302529.1"/>
    <property type="molecule type" value="Genomic_DNA"/>
</dbReference>
<sequence>MMKPVTNQVLLKIRYPKLLSKKIPASALRSTPPHRRRSSSLLCSAGCHRFDRGCHNKLKQMMDFHINEVKSEENEVNSDEGHSVINTTSPFSTNMVFNSSEDLKNWAQNVARSLGYVIVTRRSKPNLVVLMCDRGGIYTSKNSSRKNIFSKKINCPFNLAAKYSKANDFWMLRVICDEHNHGPAERMEGHAYARRLSDEETRLVEELTKKNVKPMDILLALKEQNKNNVSSLQTVYNARQKFLKSLKEKDASQTMVCDIDAHTYDECLRNNRVDPPIEKPFRQSCLKKESVLGNFEPLRHGSCSCSCSYINQFPNMFERYITEVQDVKSDGNCGFRAIAVCLGFNEDAWPTIRSDLMDELNTHKKEYDEIFGRECRLQLHDSLNFFRTDIDATFEYWMTLPDMGILIASRYNVVLHCLSVGDSMTYLPLWSTPPTWHERVAIAIGLVNVNHYVKLTLHAGYPMPPIVPQWTRYRHECASSWVTPYVTQLDMYNQCYHSHCNFEKITKDI</sequence>
<dbReference type="Gene3D" id="3.90.70.80">
    <property type="match status" value="1"/>
</dbReference>
<evidence type="ECO:0000313" key="1">
    <source>
        <dbReference type="EMBL" id="CAI9302529.1"/>
    </source>
</evidence>
<evidence type="ECO:0000313" key="2">
    <source>
        <dbReference type="Proteomes" id="UP001177003"/>
    </source>
</evidence>
<dbReference type="InterPro" id="IPR014842">
    <property type="entry name" value="AFT"/>
</dbReference>
<gene>
    <name evidence="1" type="ORF">LSALG_LOCUS41015</name>
</gene>
<protein>
    <recommendedName>
        <fullName evidence="3">Protein FAR1-RELATED SEQUENCE</fullName>
    </recommendedName>
</protein>
<dbReference type="PANTHER" id="PTHR31569">
    <property type="entry name" value="SWIM-TYPE DOMAIN-CONTAINING PROTEIN"/>
    <property type="match status" value="1"/>
</dbReference>
<dbReference type="Pfam" id="PF08731">
    <property type="entry name" value="AFT"/>
    <property type="match status" value="1"/>
</dbReference>
<keyword evidence="2" id="KW-1185">Reference proteome</keyword>
<evidence type="ECO:0008006" key="3">
    <source>
        <dbReference type="Google" id="ProtNLM"/>
    </source>
</evidence>
<dbReference type="GO" id="GO:0000981">
    <property type="term" value="F:DNA-binding transcription factor activity, RNA polymerase II-specific"/>
    <property type="evidence" value="ECO:0007669"/>
    <property type="project" value="InterPro"/>
</dbReference>
<dbReference type="InterPro" id="IPR052579">
    <property type="entry name" value="Zinc_finger_SWIM"/>
</dbReference>
<dbReference type="PANTHER" id="PTHR31569:SF4">
    <property type="entry name" value="SWIM-TYPE DOMAIN-CONTAINING PROTEIN"/>
    <property type="match status" value="1"/>
</dbReference>
<dbReference type="GO" id="GO:0010106">
    <property type="term" value="P:cellular response to iron ion starvation"/>
    <property type="evidence" value="ECO:0007669"/>
    <property type="project" value="InterPro"/>
</dbReference>